<dbReference type="InterPro" id="IPR023401">
    <property type="entry name" value="ODC_N"/>
</dbReference>
<dbReference type="OrthoDB" id="9792005at2"/>
<reference evidence="2" key="1">
    <citation type="submission" date="2016-10" db="EMBL/GenBank/DDBJ databases">
        <authorList>
            <person name="Varghese N."/>
            <person name="Submissions S."/>
        </authorList>
    </citation>
    <scope>NUCLEOTIDE SEQUENCE [LARGE SCALE GENOMIC DNA]</scope>
    <source>
        <strain evidence="2">FP5</strain>
    </source>
</reference>
<dbReference type="PANTHER" id="PTHR13812">
    <property type="entry name" value="KETIMINE REDUCTASE MU-CRYSTALLIN"/>
    <property type="match status" value="1"/>
</dbReference>
<proteinExistence type="predicted"/>
<dbReference type="EMBL" id="FOOG01000002">
    <property type="protein sequence ID" value="SFF57315.1"/>
    <property type="molecule type" value="Genomic_DNA"/>
</dbReference>
<name>A0A1I2JQQ9_9BACI</name>
<dbReference type="GO" id="GO:0005737">
    <property type="term" value="C:cytoplasm"/>
    <property type="evidence" value="ECO:0007669"/>
    <property type="project" value="TreeGrafter"/>
</dbReference>
<evidence type="ECO:0000313" key="2">
    <source>
        <dbReference type="Proteomes" id="UP000198897"/>
    </source>
</evidence>
<dbReference type="PIRSF" id="PIRSF001439">
    <property type="entry name" value="CryM"/>
    <property type="match status" value="1"/>
</dbReference>
<dbReference type="InterPro" id="IPR036291">
    <property type="entry name" value="NAD(P)-bd_dom_sf"/>
</dbReference>
<accession>A0A1I2JQQ9</accession>
<dbReference type="Pfam" id="PF02423">
    <property type="entry name" value="OCD_Mu_crystall"/>
    <property type="match status" value="1"/>
</dbReference>
<organism evidence="1 2">
    <name type="scientific">Halobacillus alkaliphilus</name>
    <dbReference type="NCBI Taxonomy" id="396056"/>
    <lineage>
        <taxon>Bacteria</taxon>
        <taxon>Bacillati</taxon>
        <taxon>Bacillota</taxon>
        <taxon>Bacilli</taxon>
        <taxon>Bacillales</taxon>
        <taxon>Bacillaceae</taxon>
        <taxon>Halobacillus</taxon>
    </lineage>
</organism>
<dbReference type="InterPro" id="IPR003462">
    <property type="entry name" value="ODC_Mu_crystall"/>
</dbReference>
<dbReference type="Gene3D" id="3.40.50.720">
    <property type="entry name" value="NAD(P)-binding Rossmann-like Domain"/>
    <property type="match status" value="1"/>
</dbReference>
<dbReference type="PANTHER" id="PTHR13812:SF19">
    <property type="entry name" value="KETIMINE REDUCTASE MU-CRYSTALLIN"/>
    <property type="match status" value="1"/>
</dbReference>
<dbReference type="Proteomes" id="UP000198897">
    <property type="component" value="Unassembled WGS sequence"/>
</dbReference>
<dbReference type="Gene3D" id="3.30.1780.10">
    <property type="entry name" value="ornithine cyclodeaminase, domain 1"/>
    <property type="match status" value="1"/>
</dbReference>
<dbReference type="AlphaFoldDB" id="A0A1I2JQQ9"/>
<dbReference type="RefSeq" id="WP_089749536.1">
    <property type="nucleotide sequence ID" value="NZ_FOOG01000002.1"/>
</dbReference>
<keyword evidence="2" id="KW-1185">Reference proteome</keyword>
<protein>
    <submittedName>
        <fullName evidence="1">Ornithine cyclodeaminase</fullName>
    </submittedName>
</protein>
<dbReference type="SUPFAM" id="SSF51735">
    <property type="entry name" value="NAD(P)-binding Rossmann-fold domains"/>
    <property type="match status" value="1"/>
</dbReference>
<gene>
    <name evidence="1" type="ORF">SAMN05216353_10253</name>
</gene>
<evidence type="ECO:0000313" key="1">
    <source>
        <dbReference type="EMBL" id="SFF57315.1"/>
    </source>
</evidence>
<sequence>MEVISADEITKKFSMKETMDSIETFYLEKEKAYISPDRMHIEDGDNTALLMPAFYGGYYATKLVGVAPNNSRLGKDTIHGLMVLYDRKTMVPLFMCDAMAITSLRTGALGGLGMKYLAREDAKTLGIIGTGTQGWSHLHSALVARDIKHVHIFNRTEEKAYQFKSNAEKEFPDVSFTVSSINELVEHSDIVVTTTTSTTPVLPELSVSDWKGKLVVGVGSFRPSMQEISDQVLSEADEVYVDKESALRESGDMIRAEKLRTDTEAAWDLEEIITNNHHPEDLENKTIVYKSVGAAIFDLVVVQSIYERLYK</sequence>